<evidence type="ECO:0000256" key="2">
    <source>
        <dbReference type="ARBA" id="ARBA00004613"/>
    </source>
</evidence>
<evidence type="ECO:0000259" key="8">
    <source>
        <dbReference type="Pfam" id="PF06429"/>
    </source>
</evidence>
<keyword evidence="10" id="KW-0966">Cell projection</keyword>
<evidence type="ECO:0000256" key="5">
    <source>
        <dbReference type="ARBA" id="ARBA00022525"/>
    </source>
</evidence>
<protein>
    <recommendedName>
        <fullName evidence="4">Flagellar hook-associated protein 1</fullName>
    </recommendedName>
</protein>
<sequence>MAISTAISIAVSGLGLNQKESEVVAGNITRSDQAGYTAKRLSIVDIQGLTGIVGIKTVVQRSMDDEIYKQLIDANADTSYLSTKQSYASQLDQLMGQPNGTGTLTGAFKDFNTALQALNTTPDGLLEQKAAVDNANALASRLNEMSRQVQSMRSQAETGIADAVTQVNQLTASIAELNTKILAQNAAGQDTTNLQDTRDLNLKQLSSYLDIKTLADKNGTLTVFTGTGMTLVDAGVQTKLGFDAKGTIIPSSYYTTDPSTRGVGTITVESGNDKIDLIANQTIRSGSLAALIEARDTTLVQAQNQLDTFAANLASALSDTTVKGTAVTSGAQAGFDLDFSGVQPGNTMTLSYKDNATGRTKTVSFVRVDDPSQTLTNTSTARSDDTVVPVNFSGTTASIVSQIQSALGTNFTVSATGSTLEILDDGASNKVDITGFDARATATGLTGQTALPLFTDGPTKPYTGSFEGGSQFIGFSQRIAVNKAVADTPTNLINYTGTSLPADSTRPTDLIARLKSTSFFVGSETGLVSGGNAFGSTLSDFADKVISHWGGVVNDVKTAKAAQDVIQQNLETRVKDTSAVSIDQELSRLIQIQAAYQANARVLTVAKEMIDSLMRAT</sequence>
<evidence type="ECO:0000256" key="7">
    <source>
        <dbReference type="SAM" id="Coils"/>
    </source>
</evidence>
<comment type="subcellular location">
    <subcellularLocation>
        <location evidence="1">Bacterial flagellum</location>
    </subcellularLocation>
    <subcellularLocation>
        <location evidence="2">Secreted</location>
    </subcellularLocation>
</comment>
<keyword evidence="10" id="KW-0969">Cilium</keyword>
<evidence type="ECO:0000256" key="6">
    <source>
        <dbReference type="ARBA" id="ARBA00023143"/>
    </source>
</evidence>
<dbReference type="NCBIfam" id="TIGR02492">
    <property type="entry name" value="flgK_ends"/>
    <property type="match status" value="1"/>
</dbReference>
<dbReference type="EMBL" id="CP158568">
    <property type="protein sequence ID" value="XBY45374.1"/>
    <property type="molecule type" value="Genomic_DNA"/>
</dbReference>
<feature type="domain" description="Flagellar hook-associated protein FlgK helical" evidence="9">
    <location>
        <begin position="89"/>
        <end position="328"/>
    </location>
</feature>
<evidence type="ECO:0000313" key="10">
    <source>
        <dbReference type="EMBL" id="XBY45374.1"/>
    </source>
</evidence>
<keyword evidence="5" id="KW-0964">Secreted</keyword>
<reference evidence="10" key="1">
    <citation type="submission" date="2024-06" db="EMBL/GenBank/DDBJ databases">
        <title>Methylostella associata gen. nov., sp. nov., a novel Ancalomicrobiaceae-affiliated facultatively methylotrophic bacteria that feed on methanotrophs of the genus Methylococcus.</title>
        <authorList>
            <person name="Saltykova V."/>
            <person name="Danilova O.V."/>
            <person name="Oshkin I.Y."/>
            <person name="Belova S.E."/>
            <person name="Pimenov N.V."/>
            <person name="Dedysh S.N."/>
        </authorList>
    </citation>
    <scope>NUCLEOTIDE SEQUENCE</scope>
    <source>
        <strain evidence="10">S20</strain>
    </source>
</reference>
<evidence type="ECO:0000256" key="3">
    <source>
        <dbReference type="ARBA" id="ARBA00009677"/>
    </source>
</evidence>
<dbReference type="PANTHER" id="PTHR30033">
    <property type="entry name" value="FLAGELLAR HOOK-ASSOCIATED PROTEIN 1"/>
    <property type="match status" value="1"/>
</dbReference>
<keyword evidence="7" id="KW-0175">Coiled coil</keyword>
<keyword evidence="10" id="KW-0282">Flagellum</keyword>
<dbReference type="InterPro" id="IPR053927">
    <property type="entry name" value="FlgK_helical"/>
</dbReference>
<dbReference type="InterPro" id="IPR002371">
    <property type="entry name" value="FlgK"/>
</dbReference>
<evidence type="ECO:0000256" key="1">
    <source>
        <dbReference type="ARBA" id="ARBA00004365"/>
    </source>
</evidence>
<feature type="coiled-coil region" evidence="7">
    <location>
        <begin position="135"/>
        <end position="180"/>
    </location>
</feature>
<dbReference type="KEGG" id="mflg:ABS361_03560"/>
<dbReference type="SUPFAM" id="SSF64518">
    <property type="entry name" value="Phase 1 flagellin"/>
    <property type="match status" value="1"/>
</dbReference>
<evidence type="ECO:0000259" key="9">
    <source>
        <dbReference type="Pfam" id="PF22638"/>
    </source>
</evidence>
<accession>A0AAU7XBA0</accession>
<comment type="similarity">
    <text evidence="3">Belongs to the flagella basal body rod proteins family.</text>
</comment>
<keyword evidence="6" id="KW-0975">Bacterial flagellum</keyword>
<proteinExistence type="inferred from homology"/>
<dbReference type="GO" id="GO:0005198">
    <property type="term" value="F:structural molecule activity"/>
    <property type="evidence" value="ECO:0007669"/>
    <property type="project" value="InterPro"/>
</dbReference>
<name>A0AAU7XBA0_9HYPH</name>
<evidence type="ECO:0000256" key="4">
    <source>
        <dbReference type="ARBA" id="ARBA00016244"/>
    </source>
</evidence>
<dbReference type="RefSeq" id="WP_407050467.1">
    <property type="nucleotide sequence ID" value="NZ_CP158568.1"/>
</dbReference>
<gene>
    <name evidence="10" type="primary">flgK</name>
    <name evidence="10" type="ORF">ABS361_03560</name>
</gene>
<organism evidence="10">
    <name type="scientific">Methyloraptor flagellatus</name>
    <dbReference type="NCBI Taxonomy" id="3162530"/>
    <lineage>
        <taxon>Bacteria</taxon>
        <taxon>Pseudomonadati</taxon>
        <taxon>Pseudomonadota</taxon>
        <taxon>Alphaproteobacteria</taxon>
        <taxon>Hyphomicrobiales</taxon>
        <taxon>Ancalomicrobiaceae</taxon>
        <taxon>Methyloraptor</taxon>
    </lineage>
</organism>
<dbReference type="GO" id="GO:0005576">
    <property type="term" value="C:extracellular region"/>
    <property type="evidence" value="ECO:0007669"/>
    <property type="project" value="UniProtKB-SubCell"/>
</dbReference>
<dbReference type="Pfam" id="PF22638">
    <property type="entry name" value="FlgK_D1"/>
    <property type="match status" value="1"/>
</dbReference>
<dbReference type="PANTHER" id="PTHR30033:SF1">
    <property type="entry name" value="FLAGELLAR HOOK-ASSOCIATED PROTEIN 1"/>
    <property type="match status" value="1"/>
</dbReference>
<dbReference type="InterPro" id="IPR010930">
    <property type="entry name" value="Flg_bb/hook_C_dom"/>
</dbReference>
<feature type="domain" description="Flagellar basal-body/hook protein C-terminal" evidence="8">
    <location>
        <begin position="577"/>
        <end position="615"/>
    </location>
</feature>
<dbReference type="GO" id="GO:0009424">
    <property type="term" value="C:bacterial-type flagellum hook"/>
    <property type="evidence" value="ECO:0007669"/>
    <property type="project" value="InterPro"/>
</dbReference>
<dbReference type="Pfam" id="PF06429">
    <property type="entry name" value="Flg_bbr_C"/>
    <property type="match status" value="1"/>
</dbReference>
<dbReference type="AlphaFoldDB" id="A0AAU7XBA0"/>
<dbReference type="GO" id="GO:0044780">
    <property type="term" value="P:bacterial-type flagellum assembly"/>
    <property type="evidence" value="ECO:0007669"/>
    <property type="project" value="InterPro"/>
</dbReference>